<evidence type="ECO:0000313" key="5">
    <source>
        <dbReference type="RefSeq" id="XP_022246718.1"/>
    </source>
</evidence>
<evidence type="ECO:0000259" key="2">
    <source>
        <dbReference type="PROSITE" id="PS50982"/>
    </source>
</evidence>
<feature type="compositionally biased region" description="Polar residues" evidence="1">
    <location>
        <begin position="766"/>
        <end position="781"/>
    </location>
</feature>
<dbReference type="SUPFAM" id="SSF81383">
    <property type="entry name" value="F-box domain"/>
    <property type="match status" value="1"/>
</dbReference>
<feature type="compositionally biased region" description="Basic and acidic residues" evidence="1">
    <location>
        <begin position="618"/>
        <end position="632"/>
    </location>
</feature>
<feature type="region of interest" description="Disordered" evidence="1">
    <location>
        <begin position="1065"/>
        <end position="1166"/>
    </location>
</feature>
<dbReference type="SUPFAM" id="SSF57903">
    <property type="entry name" value="FYVE/PHD zinc finger"/>
    <property type="match status" value="1"/>
</dbReference>
<dbReference type="InterPro" id="IPR036047">
    <property type="entry name" value="F-box-like_dom_sf"/>
</dbReference>
<dbReference type="InterPro" id="IPR013083">
    <property type="entry name" value="Znf_RING/FYVE/PHD"/>
</dbReference>
<feature type="region of interest" description="Disordered" evidence="1">
    <location>
        <begin position="1"/>
        <end position="44"/>
    </location>
</feature>
<dbReference type="InterPro" id="IPR001739">
    <property type="entry name" value="Methyl_CpG_DNA-bd"/>
</dbReference>
<dbReference type="Gene3D" id="3.30.40.10">
    <property type="entry name" value="Zinc/RING finger domain, C3HC4 (zinc finger)"/>
    <property type="match status" value="1"/>
</dbReference>
<sequence>MDDTPRRRTRAKFLKAKKPVQKQETKVIETPREQEVAVSPEETDAVEVEIELPLEDVMDTGEESIQEEVVRIETGSLNISPSRSQHDEAYPSHTMFSPARDSTGGSPTSSSLYRKTADLVSLSINVKEKVAIEENNVRIKNEESSQVGIKDKGDLVSQEQLQEEHSLLKKKCMGGHFNIEKEYEIHGNGKFLERKEELDHYSMNEKVQGFLDVDVKHEERVLKVVSDSIMEVQDKIFVEESWSESLVEKSKSETVGEKVQNVTDVEEMQDETITKNLQSEALIDEVHSNEDGKEVQNEISEEDIRYELIMEAVQSETVVEDGQSEAVVEDMQSETVVEDLQSEAIVKDMQSEAVVEDLQSETVVEDLQSETVVEDLQSETVVEDLQSETVVEDLQSETVVEDLRGETVVEDLRGETVVEDLRGETVVEDLRGETVVEDLRGETVVEDLQGETVFEKLQGETVFEKLQSGAVVEDVQGETATEEVRGETVVEDVQGGAVVEELQSGVVIEDVQGGAVVEDVLGETATEEVRGKTVVEDVQGGAVVEDVLGETATDEVQGGTVAGGVEVINTEHIVAGEECFVANVVFGDKEKLDVSLRVVEDIGATAEVGEMTEEEEAHVDSAKQKESTEQSEKPAGVWDDIEKLAEVACSEFLDNSSKKELVAGKEPINYENSETQSTSSNIASTGLDTAQIGEQKCNIEQPDLITQNLTSPFQKSISERKEQNSWNSNDVRASEQKENIESTESSKLQNNSDYSVFTKNDKESLGRSQPMPSDTLGQTSSEEIKTKKVESVEQIDSERTEVTELDKFEKVREYSAVEKLENFVRGAPTTDRRTMGRTRKKISQKSFSEMIKNPTIIDYSSPASRAKKNVQRTPSVDTESKNANLSDTANKVSPEVTSTPVEIKKEGVENENSCKTTSTDGTTAHFKTVSKHELNKGGTKRKRSASSVDNESRAIFPRTPTRVEENVEFPKLENESYKKPFQNGWKREIVFRAIVEGKVQTKKGRMADIYYFAPTGQKLRSVKEVEIFMEKNPDHQLPMTYFTFGKYSVYHEPFEVQRLANFKSKTPEVHSSDQTPIPKKKVSTPKTPETKTSVPVVTDTPKKPSDNIPTSKGEKRRGPRIKYTPKRFKEDVPSPELQKPAPPLTKVQTVTTTKSDSSKSEQTEVKKQVIAKKNENVEMKKQNSQKTYSLLTNLKMDSTEAVLCSLHCVGRNGQLPSLHCGVCLCLFHPECVGVAPTSRPSIFICQRCRKNIKEGKARLPPPGARPIIPQESHSSESKHTEQTSVESKSLHNGKIEEETMGSCKSSSNAESKVGTNTGISLVPEVVLTQEHSDEEESMKDSSLAPSLPVRTILPPPPPLTPAPLRSLGLRAVHPVNDFPPRLTYLHRQNSIPNNAFPSFNTGLVPNTSPVSSRAGISGPVVQNVFFMPASSQASPSGPIPIPAMQAPVFIPPSSGTSNVSSSFIPPFPHPSYSTPQLFQALSPQPVLEARTGPNAVVLGSQMIPGAQARVPLPAHNTITNMPLLRNGFFVTGPVERPGPQMTYFPSPTTLPVCTGSLQFQTVTTLAMCCSNSSNTFYTSAVSIPPSSAPLLPQIPSLRPPVCSVVPVCSNKSIVEASTKTSESVRVSHPIDNDGSYVKTSSSSMSPETCKSSLPVSEKVADVQKIESPPVEKKPQVTTQSVGVQSEAPPPSPKKEPVVPETETRGVQTEIKLKDIEVTVDSDWLEEEDSSGEDIVSDKNYYKNKVLVKLREHTYSCDLKRETAKKKLQVEKLKPSFCYMNRLVGGFECVNSIFQYLGVADLLSASQVSRTWRTLATQPFLWKCVCLGDLYITNWALCAKALECFNTTSLDLRDVGHLEDRATFWGYFIRILGHLRNLQHLAFGEVVPEVLPAVSETVTHLQTLTAECVTEATGASVWTTLCKVDFSKIGRLSYLNYLWVRGGGGLRLPSLMSNGGLQSLENLTMLRHLHLTTLVGVPSESFQFIEKLPLLESLAIGNCFSWTRETYALLGKLKQLKKLRLEKGGQLHDTSLQNAISNLTQLEELQLLCFVIPTSLGSGLQKLKHLSRLVMWPDTYRQAPKVNQNTLKAVSSLTKLKKFSWGVMSSQSDLEEMTRTEDNEDEDEHNDREIKMISLLRHKENCKCSESEDGSSDINPECTVMVHLNELEQRLSKLFPKTRITVFRVPLERFSEFCSAFR</sequence>
<feature type="compositionally biased region" description="Polar residues" evidence="1">
    <location>
        <begin position="910"/>
        <end position="922"/>
    </location>
</feature>
<dbReference type="PANTHER" id="PTHR15739">
    <property type="entry name" value="ZINC FINGER PROTEIN"/>
    <property type="match status" value="1"/>
</dbReference>
<feature type="compositionally biased region" description="Polar residues" evidence="1">
    <location>
        <begin position="1302"/>
        <end position="1315"/>
    </location>
</feature>
<feature type="region of interest" description="Disordered" evidence="1">
    <location>
        <begin position="74"/>
        <end position="110"/>
    </location>
</feature>
<dbReference type="SUPFAM" id="SSF54171">
    <property type="entry name" value="DNA-binding domain"/>
    <property type="match status" value="1"/>
</dbReference>
<feature type="region of interest" description="Disordered" evidence="1">
    <location>
        <begin position="1618"/>
        <end position="1704"/>
    </location>
</feature>
<dbReference type="GeneID" id="106463188"/>
<dbReference type="RefSeq" id="XP_022246718.1">
    <property type="nucleotide sequence ID" value="XM_022391010.1"/>
</dbReference>
<dbReference type="Pfam" id="PF12937">
    <property type="entry name" value="F-box-like"/>
    <property type="match status" value="1"/>
</dbReference>
<feature type="compositionally biased region" description="Polar residues" evidence="1">
    <location>
        <begin position="704"/>
        <end position="716"/>
    </location>
</feature>
<keyword evidence="3" id="KW-1185">Reference proteome</keyword>
<feature type="compositionally biased region" description="Basic and acidic residues" evidence="1">
    <location>
        <begin position="21"/>
        <end position="35"/>
    </location>
</feature>
<dbReference type="SMART" id="SM00391">
    <property type="entry name" value="MBD"/>
    <property type="match status" value="1"/>
</dbReference>
<evidence type="ECO:0000313" key="3">
    <source>
        <dbReference type="Proteomes" id="UP000694941"/>
    </source>
</evidence>
<gene>
    <name evidence="4 5" type="primary">LOC106463188</name>
</gene>
<dbReference type="PROSITE" id="PS50982">
    <property type="entry name" value="MBD"/>
    <property type="match status" value="1"/>
</dbReference>
<dbReference type="Proteomes" id="UP000694941">
    <property type="component" value="Unplaced"/>
</dbReference>
<dbReference type="InterPro" id="IPR011011">
    <property type="entry name" value="Znf_FYVE_PHD"/>
</dbReference>
<feature type="compositionally biased region" description="Basic and acidic residues" evidence="1">
    <location>
        <begin position="1658"/>
        <end position="1674"/>
    </location>
</feature>
<dbReference type="Gene3D" id="3.80.10.10">
    <property type="entry name" value="Ribonuclease Inhibitor"/>
    <property type="match status" value="1"/>
</dbReference>
<dbReference type="CDD" id="cd00122">
    <property type="entry name" value="MBD"/>
    <property type="match status" value="1"/>
</dbReference>
<evidence type="ECO:0000256" key="1">
    <source>
        <dbReference type="SAM" id="MobiDB-lite"/>
    </source>
</evidence>
<protein>
    <submittedName>
        <fullName evidence="4 5">Uncharacterized protein LOC106463188 isoform X1</fullName>
    </submittedName>
</protein>
<feature type="compositionally biased region" description="Polar residues" evidence="1">
    <location>
        <begin position="1084"/>
        <end position="1095"/>
    </location>
</feature>
<dbReference type="InterPro" id="IPR001810">
    <property type="entry name" value="F-box_dom"/>
</dbReference>
<feature type="compositionally biased region" description="Polar residues" evidence="1">
    <location>
        <begin position="871"/>
        <end position="900"/>
    </location>
</feature>
<feature type="region of interest" description="Disordered" evidence="1">
    <location>
        <begin position="608"/>
        <end position="638"/>
    </location>
</feature>
<feature type="compositionally biased region" description="Low complexity" evidence="1">
    <location>
        <begin position="1145"/>
        <end position="1155"/>
    </location>
</feature>
<dbReference type="SUPFAM" id="SSF52047">
    <property type="entry name" value="RNI-like"/>
    <property type="match status" value="1"/>
</dbReference>
<feature type="region of interest" description="Disordered" evidence="1">
    <location>
        <begin position="1255"/>
        <end position="1315"/>
    </location>
</feature>
<feature type="compositionally biased region" description="Basic residues" evidence="1">
    <location>
        <begin position="7"/>
        <end position="20"/>
    </location>
</feature>
<dbReference type="RefSeq" id="XP_013778640.1">
    <property type="nucleotide sequence ID" value="XM_013923186.2"/>
</dbReference>
<feature type="compositionally biased region" description="Basic and acidic residues" evidence="1">
    <location>
        <begin position="782"/>
        <end position="795"/>
    </location>
</feature>
<feature type="compositionally biased region" description="Basic and acidic residues" evidence="1">
    <location>
        <begin position="1156"/>
        <end position="1166"/>
    </location>
</feature>
<feature type="domain" description="MBD" evidence="2">
    <location>
        <begin position="971"/>
        <end position="1049"/>
    </location>
</feature>
<dbReference type="PANTHER" id="PTHR15739:SF5">
    <property type="entry name" value="LD23158P"/>
    <property type="match status" value="1"/>
</dbReference>
<accession>A0ABM1SSW2</accession>
<feature type="compositionally biased region" description="Basic and acidic residues" evidence="1">
    <location>
        <begin position="1692"/>
        <end position="1703"/>
    </location>
</feature>
<dbReference type="Gene3D" id="1.20.1280.50">
    <property type="match status" value="1"/>
</dbReference>
<feature type="compositionally biased region" description="Basic residues" evidence="1">
    <location>
        <begin position="1114"/>
        <end position="1126"/>
    </location>
</feature>
<name>A0ABM1SSW2_LIMPO</name>
<organism evidence="3 5">
    <name type="scientific">Limulus polyphemus</name>
    <name type="common">Atlantic horseshoe crab</name>
    <dbReference type="NCBI Taxonomy" id="6850"/>
    <lineage>
        <taxon>Eukaryota</taxon>
        <taxon>Metazoa</taxon>
        <taxon>Ecdysozoa</taxon>
        <taxon>Arthropoda</taxon>
        <taxon>Chelicerata</taxon>
        <taxon>Merostomata</taxon>
        <taxon>Xiphosura</taxon>
        <taxon>Limulidae</taxon>
        <taxon>Limulus</taxon>
    </lineage>
</organism>
<feature type="compositionally biased region" description="Polar residues" evidence="1">
    <location>
        <begin position="742"/>
        <end position="758"/>
    </location>
</feature>
<feature type="region of interest" description="Disordered" evidence="1">
    <location>
        <begin position="828"/>
        <end position="952"/>
    </location>
</feature>
<dbReference type="InterPro" id="IPR016177">
    <property type="entry name" value="DNA-bd_dom_sf"/>
</dbReference>
<dbReference type="Gene3D" id="3.30.890.10">
    <property type="entry name" value="Methyl-cpg-binding Protein 2, Chain A"/>
    <property type="match status" value="1"/>
</dbReference>
<dbReference type="InterPro" id="IPR052283">
    <property type="entry name" value="GenomicStab_NeuMorph_Reg"/>
</dbReference>
<dbReference type="InterPro" id="IPR032675">
    <property type="entry name" value="LRR_dom_sf"/>
</dbReference>
<feature type="region of interest" description="Disordered" evidence="1">
    <location>
        <begin position="698"/>
        <end position="795"/>
    </location>
</feature>
<evidence type="ECO:0000313" key="4">
    <source>
        <dbReference type="RefSeq" id="XP_013778640.1"/>
    </source>
</evidence>
<dbReference type="Pfam" id="PF01429">
    <property type="entry name" value="MBD"/>
    <property type="match status" value="1"/>
</dbReference>
<proteinExistence type="predicted"/>
<reference evidence="4 5" key="1">
    <citation type="submission" date="2025-05" db="UniProtKB">
        <authorList>
            <consortium name="RefSeq"/>
        </authorList>
    </citation>
    <scope>IDENTIFICATION</scope>
    <source>
        <tissue evidence="4 5">Muscle</tissue>
    </source>
</reference>
<feature type="compositionally biased region" description="Polar residues" evidence="1">
    <location>
        <begin position="1637"/>
        <end position="1654"/>
    </location>
</feature>
<feature type="region of interest" description="Disordered" evidence="1">
    <location>
        <begin position="1330"/>
        <end position="1349"/>
    </location>
</feature>